<name>A0A495RHZ6_9GAMM</name>
<dbReference type="RefSeq" id="WP_211324584.1">
    <property type="nucleotide sequence ID" value="NZ_RBWY01000001.1"/>
</dbReference>
<evidence type="ECO:0000313" key="3">
    <source>
        <dbReference type="Proteomes" id="UP000278542"/>
    </source>
</evidence>
<dbReference type="InterPro" id="IPR011256">
    <property type="entry name" value="Reg_factor_effector_dom_sf"/>
</dbReference>
<dbReference type="InterPro" id="IPR029441">
    <property type="entry name" value="Cass2"/>
</dbReference>
<sequence>MFFAVNSVRTNNFTDENMIDKIKALWQEAQTKITNDTGCVYGIYHHYQNDYRGDYTLSIAVDHPIDHFSALITPNPIDNYVVFAVNDDHEDKIYQTWQHIWGLEQEGKLLRAYDVDFEKYYPDGRVEIYISILN</sequence>
<feature type="domain" description="Integron-associated effector binding protein" evidence="1">
    <location>
        <begin position="10"/>
        <end position="132"/>
    </location>
</feature>
<dbReference type="PANTHER" id="PTHR36444:SF2">
    <property type="entry name" value="TRANSCRIPTIONAL REGULATOR PROTEIN YOBU-RELATED"/>
    <property type="match status" value="1"/>
</dbReference>
<gene>
    <name evidence="2" type="ORF">DES39_0370</name>
</gene>
<evidence type="ECO:0000313" key="2">
    <source>
        <dbReference type="EMBL" id="RKS87153.1"/>
    </source>
</evidence>
<comment type="caution">
    <text evidence="2">The sequence shown here is derived from an EMBL/GenBank/DDBJ whole genome shotgun (WGS) entry which is preliminary data.</text>
</comment>
<keyword evidence="3" id="KW-1185">Reference proteome</keyword>
<dbReference type="Gene3D" id="3.20.80.10">
    <property type="entry name" value="Regulatory factor, effector binding domain"/>
    <property type="match status" value="1"/>
</dbReference>
<dbReference type="AlphaFoldDB" id="A0A495RHZ6"/>
<dbReference type="InterPro" id="IPR053182">
    <property type="entry name" value="YobU-like_regulator"/>
</dbReference>
<dbReference type="Pfam" id="PF14526">
    <property type="entry name" value="Cass2"/>
    <property type="match status" value="1"/>
</dbReference>
<evidence type="ECO:0000259" key="1">
    <source>
        <dbReference type="Pfam" id="PF14526"/>
    </source>
</evidence>
<reference evidence="2 3" key="1">
    <citation type="submission" date="2018-10" db="EMBL/GenBank/DDBJ databases">
        <title>Genomic Encyclopedia of Type Strains, Phase IV (KMG-IV): sequencing the most valuable type-strain genomes for metagenomic binning, comparative biology and taxonomic classification.</title>
        <authorList>
            <person name="Goeker M."/>
        </authorList>
    </citation>
    <scope>NUCLEOTIDE SEQUENCE [LARGE SCALE GENOMIC DNA]</scope>
    <source>
        <strain evidence="2 3">DSM 22228</strain>
    </source>
</reference>
<dbReference type="Proteomes" id="UP000278542">
    <property type="component" value="Unassembled WGS sequence"/>
</dbReference>
<dbReference type="PANTHER" id="PTHR36444">
    <property type="entry name" value="TRANSCRIPTIONAL REGULATOR PROTEIN YOBU-RELATED"/>
    <property type="match status" value="1"/>
</dbReference>
<organism evidence="2 3">
    <name type="scientific">Orbus hercynius</name>
    <dbReference type="NCBI Taxonomy" id="593135"/>
    <lineage>
        <taxon>Bacteria</taxon>
        <taxon>Pseudomonadati</taxon>
        <taxon>Pseudomonadota</taxon>
        <taxon>Gammaproteobacteria</taxon>
        <taxon>Orbales</taxon>
        <taxon>Orbaceae</taxon>
        <taxon>Orbus</taxon>
    </lineage>
</organism>
<accession>A0A495RHZ6</accession>
<proteinExistence type="predicted"/>
<dbReference type="SUPFAM" id="SSF55136">
    <property type="entry name" value="Probable bacterial effector-binding domain"/>
    <property type="match status" value="1"/>
</dbReference>
<dbReference type="EMBL" id="RBWY01000001">
    <property type="protein sequence ID" value="RKS87153.1"/>
    <property type="molecule type" value="Genomic_DNA"/>
</dbReference>
<protein>
    <submittedName>
        <fullName evidence="2">Putative transcriptional regulator YdeE</fullName>
    </submittedName>
</protein>